<dbReference type="OrthoDB" id="9788090at2"/>
<name>A8ZV47_DESOH</name>
<gene>
    <name evidence="6" type="ordered locus">Dole_2333</name>
</gene>
<dbReference type="GO" id="GO:0000156">
    <property type="term" value="F:phosphorelay response regulator activity"/>
    <property type="evidence" value="ECO:0007669"/>
    <property type="project" value="TreeGrafter"/>
</dbReference>
<feature type="modified residue" description="4-aspartylphosphate" evidence="4">
    <location>
        <position position="51"/>
    </location>
</feature>
<evidence type="ECO:0000313" key="6">
    <source>
        <dbReference type="EMBL" id="ABW68137.1"/>
    </source>
</evidence>
<dbReference type="EMBL" id="CP000859">
    <property type="protein sequence ID" value="ABW68137.1"/>
    <property type="molecule type" value="Genomic_DNA"/>
</dbReference>
<dbReference type="PROSITE" id="PS50110">
    <property type="entry name" value="RESPONSE_REGULATORY"/>
    <property type="match status" value="1"/>
</dbReference>
<dbReference type="AlphaFoldDB" id="A8ZV47"/>
<dbReference type="STRING" id="96561.Dole_2333"/>
<keyword evidence="1 4" id="KW-0597">Phosphoprotein</keyword>
<reference evidence="6 7" key="1">
    <citation type="submission" date="2007-10" db="EMBL/GenBank/DDBJ databases">
        <title>Complete sequence of Desulfococcus oleovorans Hxd3.</title>
        <authorList>
            <consortium name="US DOE Joint Genome Institute"/>
            <person name="Copeland A."/>
            <person name="Lucas S."/>
            <person name="Lapidus A."/>
            <person name="Barry K."/>
            <person name="Glavina del Rio T."/>
            <person name="Dalin E."/>
            <person name="Tice H."/>
            <person name="Pitluck S."/>
            <person name="Kiss H."/>
            <person name="Brettin T."/>
            <person name="Bruce D."/>
            <person name="Detter J.C."/>
            <person name="Han C."/>
            <person name="Schmutz J."/>
            <person name="Larimer F."/>
            <person name="Land M."/>
            <person name="Hauser L."/>
            <person name="Kyrpides N."/>
            <person name="Kim E."/>
            <person name="Wawrik B."/>
            <person name="Richardson P."/>
        </authorList>
    </citation>
    <scope>NUCLEOTIDE SEQUENCE [LARGE SCALE GENOMIC DNA]</scope>
    <source>
        <strain evidence="7">DSM 6200 / JCM 39069 / Hxd3</strain>
    </source>
</reference>
<proteinExistence type="predicted"/>
<evidence type="ECO:0000256" key="4">
    <source>
        <dbReference type="PROSITE-ProRule" id="PRU00169"/>
    </source>
</evidence>
<keyword evidence="7" id="KW-1185">Reference proteome</keyword>
<dbReference type="Proteomes" id="UP000008561">
    <property type="component" value="Chromosome"/>
</dbReference>
<evidence type="ECO:0000259" key="5">
    <source>
        <dbReference type="PROSITE" id="PS50110"/>
    </source>
</evidence>
<dbReference type="GO" id="GO:0005829">
    <property type="term" value="C:cytosol"/>
    <property type="evidence" value="ECO:0007669"/>
    <property type="project" value="TreeGrafter"/>
</dbReference>
<dbReference type="Pfam" id="PF00072">
    <property type="entry name" value="Response_reg"/>
    <property type="match status" value="1"/>
</dbReference>
<evidence type="ECO:0000256" key="1">
    <source>
        <dbReference type="ARBA" id="ARBA00022553"/>
    </source>
</evidence>
<dbReference type="KEGG" id="dol:Dole_2333"/>
<protein>
    <submittedName>
        <fullName evidence="6">Response regulator receiver protein</fullName>
    </submittedName>
</protein>
<dbReference type="HOGENOM" id="CLU_000445_69_8_7"/>
<dbReference type="PANTHER" id="PTHR48111:SF40">
    <property type="entry name" value="PHOSPHATE REGULON TRANSCRIPTIONAL REGULATORY PROTEIN PHOB"/>
    <property type="match status" value="1"/>
</dbReference>
<evidence type="ECO:0000256" key="3">
    <source>
        <dbReference type="ARBA" id="ARBA00023125"/>
    </source>
</evidence>
<keyword evidence="3" id="KW-0238">DNA-binding</keyword>
<dbReference type="GO" id="GO:0006355">
    <property type="term" value="P:regulation of DNA-templated transcription"/>
    <property type="evidence" value="ECO:0007669"/>
    <property type="project" value="TreeGrafter"/>
</dbReference>
<dbReference type="GO" id="GO:0032993">
    <property type="term" value="C:protein-DNA complex"/>
    <property type="evidence" value="ECO:0007669"/>
    <property type="project" value="TreeGrafter"/>
</dbReference>
<organism evidence="6 7">
    <name type="scientific">Desulfosudis oleivorans (strain DSM 6200 / JCM 39069 / Hxd3)</name>
    <name type="common">Desulfococcus oleovorans</name>
    <dbReference type="NCBI Taxonomy" id="96561"/>
    <lineage>
        <taxon>Bacteria</taxon>
        <taxon>Pseudomonadati</taxon>
        <taxon>Thermodesulfobacteriota</taxon>
        <taxon>Desulfobacteria</taxon>
        <taxon>Desulfobacterales</taxon>
        <taxon>Desulfosudaceae</taxon>
        <taxon>Desulfosudis</taxon>
    </lineage>
</organism>
<dbReference type="SMART" id="SM00448">
    <property type="entry name" value="REC"/>
    <property type="match status" value="1"/>
</dbReference>
<feature type="domain" description="Response regulatory" evidence="5">
    <location>
        <begin position="2"/>
        <end position="115"/>
    </location>
</feature>
<dbReference type="PANTHER" id="PTHR48111">
    <property type="entry name" value="REGULATOR OF RPOS"/>
    <property type="match status" value="1"/>
</dbReference>
<dbReference type="eggNOG" id="COG0745">
    <property type="taxonomic scope" value="Bacteria"/>
</dbReference>
<accession>A8ZV47</accession>
<dbReference type="InterPro" id="IPR001789">
    <property type="entry name" value="Sig_transdc_resp-reg_receiver"/>
</dbReference>
<dbReference type="SUPFAM" id="SSF52172">
    <property type="entry name" value="CheY-like"/>
    <property type="match status" value="1"/>
</dbReference>
<dbReference type="RefSeq" id="WP_012175749.1">
    <property type="nucleotide sequence ID" value="NC_009943.1"/>
</dbReference>
<dbReference type="GO" id="GO:0000976">
    <property type="term" value="F:transcription cis-regulatory region binding"/>
    <property type="evidence" value="ECO:0007669"/>
    <property type="project" value="TreeGrafter"/>
</dbReference>
<evidence type="ECO:0000256" key="2">
    <source>
        <dbReference type="ARBA" id="ARBA00023012"/>
    </source>
</evidence>
<sequence length="117" mass="13270">MKLLLVDDEKDFVATLAERLALRNIEADWATSAKEAEDLIQTTHYDLVVLDIKMPQMGGRQLKQIIEKRLPGVKTIYLTGHGSEEDYRAGVVEAEYYLLKPINIDDLIAKINQALSR</sequence>
<keyword evidence="2" id="KW-0902">Two-component regulatory system</keyword>
<dbReference type="InterPro" id="IPR011006">
    <property type="entry name" value="CheY-like_superfamily"/>
</dbReference>
<dbReference type="Gene3D" id="3.40.50.2300">
    <property type="match status" value="1"/>
</dbReference>
<dbReference type="InterPro" id="IPR039420">
    <property type="entry name" value="WalR-like"/>
</dbReference>
<evidence type="ECO:0000313" key="7">
    <source>
        <dbReference type="Proteomes" id="UP000008561"/>
    </source>
</evidence>